<proteinExistence type="predicted"/>
<comment type="caution">
    <text evidence="3">The sequence shown here is derived from an EMBL/GenBank/DDBJ whole genome shotgun (WGS) entry which is preliminary data.</text>
</comment>
<reference evidence="3 4" key="1">
    <citation type="submission" date="2022-07" db="EMBL/GenBank/DDBJ databases">
        <title>Methylomonas rivi sp. nov., Methylomonas rosea sp. nov., Methylomonas aureus sp. nov. and Methylomonas subterranea sp. nov., four novel methanotrophs isolated from a freshwater creek and the deep terrestrial subsurface.</title>
        <authorList>
            <person name="Abin C."/>
            <person name="Sankaranarayanan K."/>
            <person name="Garner C."/>
            <person name="Sindelar R."/>
            <person name="Kotary K."/>
            <person name="Garner R."/>
            <person name="Barclay S."/>
            <person name="Lawson P."/>
            <person name="Krumholz L."/>
        </authorList>
    </citation>
    <scope>NUCLEOTIDE SEQUENCE [LARGE SCALE GENOMIC DNA]</scope>
    <source>
        <strain evidence="3 4">WSC-6</strain>
    </source>
</reference>
<feature type="domain" description="Tyr recombinase" evidence="2">
    <location>
        <begin position="1"/>
        <end position="88"/>
    </location>
</feature>
<dbReference type="InterPro" id="IPR011010">
    <property type="entry name" value="DNA_brk_join_enz"/>
</dbReference>
<accession>A0ABT1U4Y3</accession>
<organism evidence="3 4">
    <name type="scientific">Methylomonas rivi</name>
    <dbReference type="NCBI Taxonomy" id="2952226"/>
    <lineage>
        <taxon>Bacteria</taxon>
        <taxon>Pseudomonadati</taxon>
        <taxon>Pseudomonadota</taxon>
        <taxon>Gammaproteobacteria</taxon>
        <taxon>Methylococcales</taxon>
        <taxon>Methylococcaceae</taxon>
        <taxon>Methylomonas</taxon>
    </lineage>
</organism>
<dbReference type="Proteomes" id="UP001524586">
    <property type="component" value="Unassembled WGS sequence"/>
</dbReference>
<protein>
    <submittedName>
        <fullName evidence="3">Tyrosine-type recombinase/integrase</fullName>
    </submittedName>
</protein>
<sequence>MAKNRVTPVFLCPRSVPTHVFDYRRKPEHKPPVPSGQLAHVLQHTFASHYVMRGGNLKSLQQLLGHSSLTVTMRYAHLSPNFHDEVRQLNPLSGREF</sequence>
<name>A0ABT1U4Y3_9GAMM</name>
<dbReference type="Gene3D" id="1.10.443.10">
    <property type="entry name" value="Intergrase catalytic core"/>
    <property type="match status" value="1"/>
</dbReference>
<gene>
    <name evidence="3" type="ORF">NP596_06815</name>
</gene>
<evidence type="ECO:0000313" key="3">
    <source>
        <dbReference type="EMBL" id="MCQ8128166.1"/>
    </source>
</evidence>
<dbReference type="Pfam" id="PF00589">
    <property type="entry name" value="Phage_integrase"/>
    <property type="match status" value="1"/>
</dbReference>
<keyword evidence="4" id="KW-1185">Reference proteome</keyword>
<dbReference type="InterPro" id="IPR002104">
    <property type="entry name" value="Integrase_catalytic"/>
</dbReference>
<dbReference type="PROSITE" id="PS51898">
    <property type="entry name" value="TYR_RECOMBINASE"/>
    <property type="match status" value="1"/>
</dbReference>
<dbReference type="SUPFAM" id="SSF56349">
    <property type="entry name" value="DNA breaking-rejoining enzymes"/>
    <property type="match status" value="1"/>
</dbReference>
<evidence type="ECO:0000259" key="2">
    <source>
        <dbReference type="PROSITE" id="PS51898"/>
    </source>
</evidence>
<dbReference type="RefSeq" id="WP_256614540.1">
    <property type="nucleotide sequence ID" value="NZ_JANIBK010000024.1"/>
</dbReference>
<dbReference type="EMBL" id="JANIBK010000024">
    <property type="protein sequence ID" value="MCQ8128166.1"/>
    <property type="molecule type" value="Genomic_DNA"/>
</dbReference>
<keyword evidence="1" id="KW-0233">DNA recombination</keyword>
<evidence type="ECO:0000256" key="1">
    <source>
        <dbReference type="ARBA" id="ARBA00023172"/>
    </source>
</evidence>
<dbReference type="InterPro" id="IPR013762">
    <property type="entry name" value="Integrase-like_cat_sf"/>
</dbReference>
<evidence type="ECO:0000313" key="4">
    <source>
        <dbReference type="Proteomes" id="UP001524586"/>
    </source>
</evidence>